<dbReference type="AlphaFoldDB" id="A0A6J4JRG5"/>
<organism evidence="2">
    <name type="scientific">uncultured Chloroflexota bacterium</name>
    <dbReference type="NCBI Taxonomy" id="166587"/>
    <lineage>
        <taxon>Bacteria</taxon>
        <taxon>Bacillati</taxon>
        <taxon>Chloroflexota</taxon>
        <taxon>environmental samples</taxon>
    </lineage>
</organism>
<accession>A0A6J4JRG5</accession>
<evidence type="ECO:0000313" key="2">
    <source>
        <dbReference type="EMBL" id="CAA9285536.1"/>
    </source>
</evidence>
<dbReference type="PANTHER" id="PTHR23200:SF49">
    <property type="entry name" value="METALLO-BETA-LACTAMASE DOMAIN-CONTAINING PROTEIN"/>
    <property type="match status" value="1"/>
</dbReference>
<dbReference type="InterPro" id="IPR036866">
    <property type="entry name" value="RibonucZ/Hydroxyglut_hydro"/>
</dbReference>
<reference evidence="2" key="1">
    <citation type="submission" date="2020-02" db="EMBL/GenBank/DDBJ databases">
        <authorList>
            <person name="Meier V. D."/>
        </authorList>
    </citation>
    <scope>NUCLEOTIDE SEQUENCE</scope>
    <source>
        <strain evidence="2">AVDCRST_MAG77</strain>
    </source>
</reference>
<dbReference type="Pfam" id="PF00753">
    <property type="entry name" value="Lactamase_B"/>
    <property type="match status" value="1"/>
</dbReference>
<dbReference type="SUPFAM" id="SSF56281">
    <property type="entry name" value="Metallo-hydrolase/oxidoreductase"/>
    <property type="match status" value="1"/>
</dbReference>
<proteinExistence type="predicted"/>
<protein>
    <recommendedName>
        <fullName evidence="1">Metallo-beta-lactamase domain-containing protein</fullName>
    </recommendedName>
</protein>
<dbReference type="PANTHER" id="PTHR23200">
    <property type="entry name" value="METALLO-BETA-LACTAMASE DOMAIN-CONTAINING PROTEIN 1"/>
    <property type="match status" value="1"/>
</dbReference>
<evidence type="ECO:0000259" key="1">
    <source>
        <dbReference type="SMART" id="SM00849"/>
    </source>
</evidence>
<name>A0A6J4JRG5_9CHLR</name>
<feature type="domain" description="Metallo-beta-lactamase" evidence="1">
    <location>
        <begin position="7"/>
        <end position="155"/>
    </location>
</feature>
<dbReference type="InterPro" id="IPR001279">
    <property type="entry name" value="Metallo-B-lactamas"/>
</dbReference>
<sequence length="170" mass="18013">MVVDPGMDDAVLLAGLDAAAVAPEAVDTVFITHTHGDHYRSAHLLPNTRLLCSGPEQHAWWSRGAPDKELLGRMVPTTTGIAPGVRMVLTPGHTPGSATLLVAQAGQLIAVVGDAVDSLDFFARREPSHNAVDPEAERRNLQLFAGIADVIVPGHGRPFRLEHGSPATEL</sequence>
<dbReference type="InterPro" id="IPR039344">
    <property type="entry name" value="MBLAC1"/>
</dbReference>
<dbReference type="EMBL" id="CADCTC010000225">
    <property type="protein sequence ID" value="CAA9285536.1"/>
    <property type="molecule type" value="Genomic_DNA"/>
</dbReference>
<dbReference type="Gene3D" id="3.60.15.10">
    <property type="entry name" value="Ribonuclease Z/Hydroxyacylglutathione hydrolase-like"/>
    <property type="match status" value="1"/>
</dbReference>
<gene>
    <name evidence="2" type="ORF">AVDCRST_MAG77-4243</name>
</gene>
<dbReference type="SMART" id="SM00849">
    <property type="entry name" value="Lactamase_B"/>
    <property type="match status" value="1"/>
</dbReference>